<evidence type="ECO:0000313" key="1">
    <source>
        <dbReference type="EMBL" id="NVO67102.1"/>
    </source>
</evidence>
<reference evidence="1 2" key="1">
    <citation type="submission" date="2020-06" db="EMBL/GenBank/DDBJ databases">
        <title>Methanofollis fontis sp. nov., a methanogen isolated from marine sediments near a cold seep at Four-Way Closure Ridge offshore southwestern Taiwan.</title>
        <authorList>
            <person name="Chen S.-C."/>
            <person name="Teng N.-H."/>
            <person name="Lin Y.-S."/>
            <person name="Lai M.-C."/>
            <person name="Chen H.-H."/>
            <person name="Wang C.-C."/>
        </authorList>
    </citation>
    <scope>NUCLEOTIDE SEQUENCE [LARGE SCALE GENOMIC DNA]</scope>
    <source>
        <strain evidence="1 2">DSM 2702</strain>
    </source>
</reference>
<proteinExistence type="predicted"/>
<dbReference type="Proteomes" id="UP000570823">
    <property type="component" value="Unassembled WGS sequence"/>
</dbReference>
<dbReference type="AlphaFoldDB" id="A0A7K4HPL0"/>
<dbReference type="EMBL" id="JABXWR010000001">
    <property type="protein sequence ID" value="NVO67102.1"/>
    <property type="molecule type" value="Genomic_DNA"/>
</dbReference>
<evidence type="ECO:0000313" key="2">
    <source>
        <dbReference type="Proteomes" id="UP000570823"/>
    </source>
</evidence>
<keyword evidence="2" id="KW-1185">Reference proteome</keyword>
<organism evidence="1 2">
    <name type="scientific">Methanofollis tationis</name>
    <dbReference type="NCBI Taxonomy" id="81417"/>
    <lineage>
        <taxon>Archaea</taxon>
        <taxon>Methanobacteriati</taxon>
        <taxon>Methanobacteriota</taxon>
        <taxon>Stenosarchaea group</taxon>
        <taxon>Methanomicrobia</taxon>
        <taxon>Methanomicrobiales</taxon>
        <taxon>Methanomicrobiaceae</taxon>
        <taxon>Methanofollis</taxon>
    </lineage>
</organism>
<sequence length="86" mass="9479">MAERTKPCCAAEAMRRIRQIEVGGIVVGLAMLDDAIDEVRGMHLAGADAIAEELMKQIKVYNYVPRAAEAAYRTALLGEYEKKVKP</sequence>
<gene>
    <name evidence="1" type="ORF">HWN36_07215</name>
</gene>
<accession>A0A7K4HPL0</accession>
<comment type="caution">
    <text evidence="1">The sequence shown here is derived from an EMBL/GenBank/DDBJ whole genome shotgun (WGS) entry which is preliminary data.</text>
</comment>
<name>A0A7K4HPL0_9EURY</name>
<dbReference type="RefSeq" id="WP_176788731.1">
    <property type="nucleotide sequence ID" value="NZ_JABXWR010000001.1"/>
</dbReference>
<dbReference type="OrthoDB" id="115867at2157"/>
<protein>
    <submittedName>
        <fullName evidence="1">Uncharacterized protein</fullName>
    </submittedName>
</protein>